<protein>
    <submittedName>
        <fullName evidence="1">Uncharacterized protein</fullName>
    </submittedName>
</protein>
<proteinExistence type="predicted"/>
<accession>A0A1G8Q7F0</accession>
<sequence length="105" mass="12094">MDTEELRRFVLDRLTEDEQRLARGELPLLDEAEGRGRLRITRSDDGAGLLLLPGPIQAAAERNPVPFPEKLTQLRTEVERSDDEAVLRLLAAAYDTDHDWQEEWR</sequence>
<gene>
    <name evidence="1" type="ORF">SAMN04488074_101254</name>
</gene>
<organism evidence="1 2">
    <name type="scientific">Lentzea albidocapillata subsp. violacea</name>
    <dbReference type="NCBI Taxonomy" id="128104"/>
    <lineage>
        <taxon>Bacteria</taxon>
        <taxon>Bacillati</taxon>
        <taxon>Actinomycetota</taxon>
        <taxon>Actinomycetes</taxon>
        <taxon>Pseudonocardiales</taxon>
        <taxon>Pseudonocardiaceae</taxon>
        <taxon>Lentzea</taxon>
    </lineage>
</organism>
<dbReference type="Proteomes" id="UP000199682">
    <property type="component" value="Unassembled WGS sequence"/>
</dbReference>
<evidence type="ECO:0000313" key="1">
    <source>
        <dbReference type="EMBL" id="SDJ00385.1"/>
    </source>
</evidence>
<dbReference type="RefSeq" id="WP_090003770.1">
    <property type="nucleotide sequence ID" value="NZ_FNET01000001.1"/>
</dbReference>
<reference evidence="2" key="1">
    <citation type="submission" date="2016-10" db="EMBL/GenBank/DDBJ databases">
        <authorList>
            <person name="Varghese N."/>
            <person name="Submissions S."/>
        </authorList>
    </citation>
    <scope>NUCLEOTIDE SEQUENCE [LARGE SCALE GENOMIC DNA]</scope>
    <source>
        <strain evidence="2">DSM 44796</strain>
    </source>
</reference>
<name>A0A1G8Q7F0_9PSEU</name>
<dbReference type="AlphaFoldDB" id="A0A1G8Q7F0"/>
<evidence type="ECO:0000313" key="2">
    <source>
        <dbReference type="Proteomes" id="UP000199682"/>
    </source>
</evidence>
<dbReference type="EMBL" id="FNET01000001">
    <property type="protein sequence ID" value="SDJ00385.1"/>
    <property type="molecule type" value="Genomic_DNA"/>
</dbReference>